<dbReference type="GeneID" id="35873727"/>
<dbReference type="InterPro" id="IPR052698">
    <property type="entry name" value="MoCofactor_Util/Proc"/>
</dbReference>
<feature type="domain" description="XdhC- CoxI" evidence="1">
    <location>
        <begin position="18"/>
        <end position="81"/>
    </location>
</feature>
<dbReference type="InterPro" id="IPR027051">
    <property type="entry name" value="XdhC_Rossmann_dom"/>
</dbReference>
<proteinExistence type="predicted"/>
<evidence type="ECO:0000313" key="4">
    <source>
        <dbReference type="Proteomes" id="UP000182692"/>
    </source>
</evidence>
<dbReference type="RefSeq" id="WP_074924965.1">
    <property type="nucleotide sequence ID" value="NZ_FOWR01000001.1"/>
</dbReference>
<dbReference type="Gene3D" id="3.40.50.720">
    <property type="entry name" value="NAD(P)-binding Rossmann-like Domain"/>
    <property type="match status" value="1"/>
</dbReference>
<dbReference type="Pfam" id="PF02625">
    <property type="entry name" value="XdhC_CoxI"/>
    <property type="match status" value="1"/>
</dbReference>
<dbReference type="EMBL" id="FOWR01000001">
    <property type="protein sequence ID" value="SFO73143.1"/>
    <property type="molecule type" value="Genomic_DNA"/>
</dbReference>
<sequence>MSNHLLHLLSQWYPEKDNAEWVLGTVFNTHGPCYRKAGAMMFFNGLGQQLGMLSGGCLESDIQRHAKKVMDAGDSVTLIYDSQDEDDLSFQLGIGCGGTVEVMLQPLSAANNYLALEEVYTHLMQRQSGHFYQRIPTKNADRSGSQSDAASFIPSEQTLHYVSDGDTLGKLIKEGEQDWLRTYVQPPVHLLIAGGGLDTKPLATLASQLGWHVSLWDPRPANARREYFQTANAILRGPAESLSAYCLKHRVDAAVVMTHNVTLDAQVLSSLRQTQLRYLALLGPTHRRDDVLTAAEIKIDDLPCHLSGPAGLHLGAALPEGIAMSILAECMARLNDASGASFSGSLS</sequence>
<evidence type="ECO:0000313" key="3">
    <source>
        <dbReference type="EMBL" id="SFO73143.1"/>
    </source>
</evidence>
<dbReference type="InterPro" id="IPR003777">
    <property type="entry name" value="XdhC_CoxI"/>
</dbReference>
<dbReference type="OrthoDB" id="9815497at2"/>
<evidence type="ECO:0000259" key="1">
    <source>
        <dbReference type="Pfam" id="PF02625"/>
    </source>
</evidence>
<protein>
    <submittedName>
        <fullName evidence="3">Xanthine dehydrogenase accessory factor</fullName>
    </submittedName>
</protein>
<reference evidence="3 4" key="1">
    <citation type="submission" date="2016-10" db="EMBL/GenBank/DDBJ databases">
        <authorList>
            <person name="de Groot N.N."/>
        </authorList>
    </citation>
    <scope>NUCLEOTIDE SEQUENCE [LARGE SCALE GENOMIC DNA]</scope>
    <source>
        <strain evidence="3 4">DSM 15893</strain>
    </source>
</reference>
<feature type="domain" description="XdhC Rossmann" evidence="2">
    <location>
        <begin position="190"/>
        <end position="330"/>
    </location>
</feature>
<evidence type="ECO:0000259" key="2">
    <source>
        <dbReference type="Pfam" id="PF13478"/>
    </source>
</evidence>
<dbReference type="PANTHER" id="PTHR30388:SF4">
    <property type="entry name" value="MOLYBDENUM COFACTOR INSERTION CHAPERONE PAOD"/>
    <property type="match status" value="1"/>
</dbReference>
<dbReference type="Pfam" id="PF13478">
    <property type="entry name" value="XdhC_C"/>
    <property type="match status" value="1"/>
</dbReference>
<gene>
    <name evidence="3" type="ORF">SAMN03084138_00253</name>
</gene>
<dbReference type="STRING" id="1121869.SAMN03084138_00253"/>
<name>A0A1I5JKT2_9GAMM</name>
<dbReference type="PANTHER" id="PTHR30388">
    <property type="entry name" value="ALDEHYDE OXIDOREDUCTASE MOLYBDENUM COFACTOR ASSEMBLY PROTEIN"/>
    <property type="match status" value="1"/>
</dbReference>
<dbReference type="Proteomes" id="UP000182692">
    <property type="component" value="Unassembled WGS sequence"/>
</dbReference>
<organism evidence="3 4">
    <name type="scientific">Enterovibrio norvegicus DSM 15893</name>
    <dbReference type="NCBI Taxonomy" id="1121869"/>
    <lineage>
        <taxon>Bacteria</taxon>
        <taxon>Pseudomonadati</taxon>
        <taxon>Pseudomonadota</taxon>
        <taxon>Gammaproteobacteria</taxon>
        <taxon>Vibrionales</taxon>
        <taxon>Vibrionaceae</taxon>
        <taxon>Enterovibrio</taxon>
    </lineage>
</organism>
<accession>A0A1I5JKT2</accession>
<dbReference type="AlphaFoldDB" id="A0A1I5JKT2"/>